<dbReference type="WBParaSite" id="maker-unitig_33732-snap-gene-0.2-mRNA-1">
    <property type="protein sequence ID" value="maker-unitig_33732-snap-gene-0.2-mRNA-1"/>
    <property type="gene ID" value="maker-unitig_33732-snap-gene-0.2"/>
</dbReference>
<proteinExistence type="predicted"/>
<organism evidence="2 3">
    <name type="scientific">Macrostomum lignano</name>
    <dbReference type="NCBI Taxonomy" id="282301"/>
    <lineage>
        <taxon>Eukaryota</taxon>
        <taxon>Metazoa</taxon>
        <taxon>Spiralia</taxon>
        <taxon>Lophotrochozoa</taxon>
        <taxon>Platyhelminthes</taxon>
        <taxon>Rhabditophora</taxon>
        <taxon>Macrostomorpha</taxon>
        <taxon>Macrostomida</taxon>
        <taxon>Macrostomidae</taxon>
        <taxon>Macrostomum</taxon>
    </lineage>
</organism>
<evidence type="ECO:0000313" key="3">
    <source>
        <dbReference type="WBParaSite" id="maker-unitig_33732-snap-gene-0.2-mRNA-1"/>
    </source>
</evidence>
<evidence type="ECO:0000313" key="2">
    <source>
        <dbReference type="Proteomes" id="UP000095280"/>
    </source>
</evidence>
<reference evidence="3" key="1">
    <citation type="submission" date="2016-11" db="UniProtKB">
        <authorList>
            <consortium name="WormBaseParasite"/>
        </authorList>
    </citation>
    <scope>IDENTIFICATION</scope>
</reference>
<protein>
    <submittedName>
        <fullName evidence="3">Uncharacterized protein</fullName>
    </submittedName>
</protein>
<name>A0A1I8FH44_9PLAT</name>
<keyword evidence="2" id="KW-1185">Reference proteome</keyword>
<accession>A0A1I8FH44</accession>
<feature type="region of interest" description="Disordered" evidence="1">
    <location>
        <begin position="1"/>
        <end position="30"/>
    </location>
</feature>
<dbReference type="Proteomes" id="UP000095280">
    <property type="component" value="Unplaced"/>
</dbReference>
<evidence type="ECO:0000256" key="1">
    <source>
        <dbReference type="SAM" id="MobiDB-lite"/>
    </source>
</evidence>
<dbReference type="AlphaFoldDB" id="A0A1I8FH44"/>
<sequence>MHRLACSEQSLQPRPLRLMQSHPNAGPSLQMPEVASNLSLCSSASSLAGEDEHALIASYAGTLRLRQGSPSVPQQHSRWTDPIRRVRLLLNAAQVGVDSSSAMPIGASPLPMALPPPQTPQPGASCPTEATRVGRRVRRLRSGRARNPAAAGSQRPAGGSHGRAGGAQQATGRKLTRLRHLLSQGAAASPSMSPHISLCRCLITISLIIHQQQQQQSQRLHQRSMGAISAVSTSLRRPAAAAAALAASTAGGSPRFPQRQQRGGSFGGFDSGCFLGVSVSSRHWRFGALPWPEVATFESQQRRHRAGSGAACRLVPDVGGPSSISSLFAMAGQVSNAMGQLVT</sequence>
<feature type="region of interest" description="Disordered" evidence="1">
    <location>
        <begin position="138"/>
        <end position="172"/>
    </location>
</feature>